<evidence type="ECO:0000259" key="7">
    <source>
        <dbReference type="Pfam" id="PF00534"/>
    </source>
</evidence>
<dbReference type="GO" id="GO:0016757">
    <property type="term" value="F:glycosyltransferase activity"/>
    <property type="evidence" value="ECO:0007669"/>
    <property type="project" value="UniProtKB-KW"/>
</dbReference>
<dbReference type="PANTHER" id="PTHR47779:SF1">
    <property type="entry name" value="SYNTHASE (CCG-9), PUTATIVE (AFU_ORTHOLOGUE AFUA_3G12100)-RELATED"/>
    <property type="match status" value="1"/>
</dbReference>
<sequence length="415" mass="47161">MLPIVETPTLSLRKYKRVISDELFREVKSLAKGLKRLKVVMINSTPQGGGVAEILANLIPLMKGMGINANWYVIPPGKKFFGLTKEIHNALQGKEYSLSFQSRRLYHYHMERAAKLMLDMEADIWVIHDPQPLGIIHYLPDFHPSISHIHIDTSRPNREAWSFIEPFLLMYDRIIFSVKDFASKDLPRKKIEIFPPAINPFTNKNKPLSLKMAKSILRSFRINPKKPLVSQISRFDPWKDPLGVITAYKLAKKKIPNLQLALVGLFLALDDPEALKVFKETQRVAKGDPDIFLFSNPQELASLKVDTFVNAFQTGSDVVLQKSIREGFGLTVTEAMWKRKPVIGGRVGGIKIQIKNGQNGFLVSSPEGAAERIVQLIRDSRLSQDIGSAAHQTVKEKFLMPRLLRDYLRLFKELI</sequence>
<dbReference type="AlphaFoldDB" id="A0A0F9XDF5"/>
<dbReference type="InterPro" id="IPR001296">
    <property type="entry name" value="Glyco_trans_1"/>
</dbReference>
<comment type="caution">
    <text evidence="9">The sequence shown here is derived from an EMBL/GenBank/DDBJ whole genome shotgun (WGS) entry which is preliminary data.</text>
</comment>
<dbReference type="GO" id="GO:0006006">
    <property type="term" value="P:glucose metabolic process"/>
    <property type="evidence" value="ECO:0007669"/>
    <property type="project" value="UniProtKB-KW"/>
</dbReference>
<proteinExistence type="inferred from homology"/>
<evidence type="ECO:0000259" key="8">
    <source>
        <dbReference type="Pfam" id="PF21269"/>
    </source>
</evidence>
<keyword evidence="5" id="KW-0808">Transferase</keyword>
<evidence type="ECO:0000256" key="6">
    <source>
        <dbReference type="ARBA" id="ARBA00023277"/>
    </source>
</evidence>
<protein>
    <submittedName>
        <fullName evidence="9">Uncharacterized protein</fullName>
    </submittedName>
</protein>
<feature type="domain" description="Glycosyl transferase family 1" evidence="7">
    <location>
        <begin position="218"/>
        <end position="392"/>
    </location>
</feature>
<dbReference type="Pfam" id="PF00534">
    <property type="entry name" value="Glycos_transf_1"/>
    <property type="match status" value="1"/>
</dbReference>
<evidence type="ECO:0000313" key="9">
    <source>
        <dbReference type="EMBL" id="KKN97071.1"/>
    </source>
</evidence>
<comment type="subunit">
    <text evidence="2">Homodimer.</text>
</comment>
<name>A0A0F9XDF5_9ZZZZ</name>
<keyword evidence="6" id="KW-0119">Carbohydrate metabolism</keyword>
<dbReference type="Gene3D" id="3.40.50.2000">
    <property type="entry name" value="Glycogen Phosphorylase B"/>
    <property type="match status" value="2"/>
</dbReference>
<organism evidence="9">
    <name type="scientific">marine sediment metagenome</name>
    <dbReference type="NCBI Taxonomy" id="412755"/>
    <lineage>
        <taxon>unclassified sequences</taxon>
        <taxon>metagenomes</taxon>
        <taxon>ecological metagenomes</taxon>
    </lineage>
</organism>
<dbReference type="InterPro" id="IPR052078">
    <property type="entry name" value="Trehalose_Metab_GTase"/>
</dbReference>
<evidence type="ECO:0000256" key="3">
    <source>
        <dbReference type="ARBA" id="ARBA00022526"/>
    </source>
</evidence>
<evidence type="ECO:0000256" key="4">
    <source>
        <dbReference type="ARBA" id="ARBA00022676"/>
    </source>
</evidence>
<dbReference type="PANTHER" id="PTHR47779">
    <property type="entry name" value="SYNTHASE (CCG-9), PUTATIVE (AFU_ORTHOLOGUE AFUA_3G12100)-RELATED"/>
    <property type="match status" value="1"/>
</dbReference>
<reference evidence="9" key="1">
    <citation type="journal article" date="2015" name="Nature">
        <title>Complex archaea that bridge the gap between prokaryotes and eukaryotes.</title>
        <authorList>
            <person name="Spang A."/>
            <person name="Saw J.H."/>
            <person name="Jorgensen S.L."/>
            <person name="Zaremba-Niedzwiedzka K."/>
            <person name="Martijn J."/>
            <person name="Lind A.E."/>
            <person name="van Eijk R."/>
            <person name="Schleper C."/>
            <person name="Guy L."/>
            <person name="Ettema T.J."/>
        </authorList>
    </citation>
    <scope>NUCLEOTIDE SEQUENCE</scope>
</reference>
<gene>
    <name evidence="9" type="ORF">LCGC14_0160280</name>
</gene>
<dbReference type="EMBL" id="LAZR01000060">
    <property type="protein sequence ID" value="KKN97071.1"/>
    <property type="molecule type" value="Genomic_DNA"/>
</dbReference>
<evidence type="ECO:0000256" key="2">
    <source>
        <dbReference type="ARBA" id="ARBA00011738"/>
    </source>
</evidence>
<dbReference type="Pfam" id="PF21269">
    <property type="entry name" value="TreT_GT1"/>
    <property type="match status" value="1"/>
</dbReference>
<keyword evidence="3" id="KW-0313">Glucose metabolism</keyword>
<comment type="similarity">
    <text evidence="1">Belongs to the glycosyltransferase group 1 family. Glycosyltransferase 4 subfamily.</text>
</comment>
<accession>A0A0F9XDF5</accession>
<dbReference type="SUPFAM" id="SSF53756">
    <property type="entry name" value="UDP-Glycosyltransferase/glycogen phosphorylase"/>
    <property type="match status" value="1"/>
</dbReference>
<evidence type="ECO:0000256" key="5">
    <source>
        <dbReference type="ARBA" id="ARBA00022679"/>
    </source>
</evidence>
<dbReference type="InterPro" id="IPR049438">
    <property type="entry name" value="TreT_GT1"/>
</dbReference>
<evidence type="ECO:0000256" key="1">
    <source>
        <dbReference type="ARBA" id="ARBA00009481"/>
    </source>
</evidence>
<keyword evidence="4" id="KW-0328">Glycosyltransferase</keyword>
<feature type="domain" description="Trehalose synthase N-terminal" evidence="8">
    <location>
        <begin position="41"/>
        <end position="182"/>
    </location>
</feature>